<dbReference type="InterPro" id="IPR020084">
    <property type="entry name" value="NUDIX_hydrolase_CS"/>
</dbReference>
<dbReference type="PANTHER" id="PTHR43046">
    <property type="entry name" value="GDP-MANNOSE MANNOSYL HYDROLASE"/>
    <property type="match status" value="1"/>
</dbReference>
<evidence type="ECO:0000313" key="6">
    <source>
        <dbReference type="Proteomes" id="UP000294662"/>
    </source>
</evidence>
<dbReference type="CDD" id="cd04684">
    <property type="entry name" value="NUDIX_Hydrolase"/>
    <property type="match status" value="1"/>
</dbReference>
<protein>
    <submittedName>
        <fullName evidence="5">NUDIX domain-containing protein</fullName>
    </submittedName>
</protein>
<dbReference type="EMBL" id="SMFP01000008">
    <property type="protein sequence ID" value="TDE37020.1"/>
    <property type="molecule type" value="Genomic_DNA"/>
</dbReference>
<dbReference type="Gene3D" id="3.90.79.10">
    <property type="entry name" value="Nucleoside Triphosphate Pyrophosphohydrolase"/>
    <property type="match status" value="1"/>
</dbReference>
<feature type="domain" description="Nudix hydrolase" evidence="4">
    <location>
        <begin position="14"/>
        <end position="146"/>
    </location>
</feature>
<evidence type="ECO:0000313" key="5">
    <source>
        <dbReference type="EMBL" id="TDE37020.1"/>
    </source>
</evidence>
<name>A0A4R5ER32_9RHOB</name>
<dbReference type="InterPro" id="IPR015797">
    <property type="entry name" value="NUDIX_hydrolase-like_dom_sf"/>
</dbReference>
<comment type="caution">
    <text evidence="5">The sequence shown here is derived from an EMBL/GenBank/DDBJ whole genome shotgun (WGS) entry which is preliminary data.</text>
</comment>
<evidence type="ECO:0000259" key="4">
    <source>
        <dbReference type="PROSITE" id="PS51462"/>
    </source>
</evidence>
<sequence length="152" mass="16782">MIRRFGETPRPDQTYRRRVGAYALLPQAGGLLVTEQSTETGPDLQLPGGGIDPGESPTAALHREVFEETGWRIAAPRRVGAFRRFAYMPEYDLWAEKICLIYVARPIRPMGPPTEAGHAAVWLDTVDAAQRLGNAGDRHFATRLALGQLRTG</sequence>
<dbReference type="OrthoDB" id="9816040at2"/>
<comment type="similarity">
    <text evidence="3">Belongs to the Nudix hydrolase family.</text>
</comment>
<dbReference type="AlphaFoldDB" id="A0A4R5ER32"/>
<dbReference type="PROSITE" id="PS51462">
    <property type="entry name" value="NUDIX"/>
    <property type="match status" value="1"/>
</dbReference>
<keyword evidence="6" id="KW-1185">Reference proteome</keyword>
<dbReference type="Proteomes" id="UP000294662">
    <property type="component" value="Unassembled WGS sequence"/>
</dbReference>
<dbReference type="Pfam" id="PF00293">
    <property type="entry name" value="NUDIX"/>
    <property type="match status" value="1"/>
</dbReference>
<gene>
    <name evidence="5" type="ORF">E1B25_13065</name>
</gene>
<dbReference type="InterPro" id="IPR020476">
    <property type="entry name" value="Nudix_hydrolase"/>
</dbReference>
<accession>A0A4R5ER32</accession>
<dbReference type="PRINTS" id="PR00502">
    <property type="entry name" value="NUDIXFAMILY"/>
</dbReference>
<dbReference type="RefSeq" id="WP_132829946.1">
    <property type="nucleotide sequence ID" value="NZ_SMFP01000008.1"/>
</dbReference>
<dbReference type="SUPFAM" id="SSF55811">
    <property type="entry name" value="Nudix"/>
    <property type="match status" value="1"/>
</dbReference>
<proteinExistence type="inferred from homology"/>
<dbReference type="InterPro" id="IPR000086">
    <property type="entry name" value="NUDIX_hydrolase_dom"/>
</dbReference>
<evidence type="ECO:0000256" key="3">
    <source>
        <dbReference type="RuleBase" id="RU003476"/>
    </source>
</evidence>
<keyword evidence="2 3" id="KW-0378">Hydrolase</keyword>
<organism evidence="5 6">
    <name type="scientific">Antarcticimicrobium sediminis</name>
    <dbReference type="NCBI Taxonomy" id="2546227"/>
    <lineage>
        <taxon>Bacteria</taxon>
        <taxon>Pseudomonadati</taxon>
        <taxon>Pseudomonadota</taxon>
        <taxon>Alphaproteobacteria</taxon>
        <taxon>Rhodobacterales</taxon>
        <taxon>Paracoccaceae</taxon>
        <taxon>Antarcticimicrobium</taxon>
    </lineage>
</organism>
<evidence type="ECO:0000256" key="1">
    <source>
        <dbReference type="ARBA" id="ARBA00001946"/>
    </source>
</evidence>
<comment type="cofactor">
    <cofactor evidence="1">
        <name>Mg(2+)</name>
        <dbReference type="ChEBI" id="CHEBI:18420"/>
    </cofactor>
</comment>
<dbReference type="PROSITE" id="PS00893">
    <property type="entry name" value="NUDIX_BOX"/>
    <property type="match status" value="1"/>
</dbReference>
<reference evidence="5 6" key="1">
    <citation type="submission" date="2019-03" db="EMBL/GenBank/DDBJ databases">
        <authorList>
            <person name="Zhang S."/>
        </authorList>
    </citation>
    <scope>NUCLEOTIDE SEQUENCE [LARGE SCALE GENOMIC DNA]</scope>
    <source>
        <strain evidence="5 6">S4J41</strain>
    </source>
</reference>
<dbReference type="PANTHER" id="PTHR43046:SF14">
    <property type="entry name" value="MUTT_NUDIX FAMILY PROTEIN"/>
    <property type="match status" value="1"/>
</dbReference>
<evidence type="ECO:0000256" key="2">
    <source>
        <dbReference type="ARBA" id="ARBA00022801"/>
    </source>
</evidence>
<dbReference type="GO" id="GO:0016787">
    <property type="term" value="F:hydrolase activity"/>
    <property type="evidence" value="ECO:0007669"/>
    <property type="project" value="UniProtKB-KW"/>
</dbReference>